<reference evidence="1 2" key="1">
    <citation type="submission" date="2017-06" db="EMBL/GenBank/DDBJ databases">
        <title>Description of Rhodopirellula bahusiensis sp. nov.</title>
        <authorList>
            <person name="Kizina J."/>
            <person name="Harder J."/>
        </authorList>
    </citation>
    <scope>NUCLEOTIDE SEQUENCE [LARGE SCALE GENOMIC DNA]</scope>
    <source>
        <strain evidence="1 2">SWK21</strain>
    </source>
</reference>
<evidence type="ECO:0000313" key="2">
    <source>
        <dbReference type="Proteomes" id="UP000225740"/>
    </source>
</evidence>
<accession>A0A2G1W7H7</accession>
<sequence>MAALRATNFLRGRIAFDEFIHRGSNGIDKSLGKWSQNVFGSFANICFKKSMQKKAEVAIVGRFPRHCILVTQN</sequence>
<comment type="caution">
    <text evidence="1">The sequence shown here is derived from an EMBL/GenBank/DDBJ whole genome shotgun (WGS) entry which is preliminary data.</text>
</comment>
<proteinExistence type="predicted"/>
<keyword evidence="2" id="KW-1185">Reference proteome</keyword>
<evidence type="ECO:0000313" key="1">
    <source>
        <dbReference type="EMBL" id="PHQ34994.1"/>
    </source>
</evidence>
<protein>
    <submittedName>
        <fullName evidence="1">Uncharacterized protein</fullName>
    </submittedName>
</protein>
<name>A0A2G1W7H7_9BACT</name>
<dbReference type="Proteomes" id="UP000225740">
    <property type="component" value="Unassembled WGS sequence"/>
</dbReference>
<dbReference type="AlphaFoldDB" id="A0A2G1W7H7"/>
<organism evidence="1 2">
    <name type="scientific">Rhodopirellula bahusiensis</name>
    <dbReference type="NCBI Taxonomy" id="2014065"/>
    <lineage>
        <taxon>Bacteria</taxon>
        <taxon>Pseudomonadati</taxon>
        <taxon>Planctomycetota</taxon>
        <taxon>Planctomycetia</taxon>
        <taxon>Pirellulales</taxon>
        <taxon>Pirellulaceae</taxon>
        <taxon>Rhodopirellula</taxon>
    </lineage>
</organism>
<gene>
    <name evidence="1" type="ORF">CEE69_11200</name>
</gene>
<dbReference type="EMBL" id="NIZW01000008">
    <property type="protein sequence ID" value="PHQ34994.1"/>
    <property type="molecule type" value="Genomic_DNA"/>
</dbReference>